<reference evidence="2" key="1">
    <citation type="thesis" date="2020" institute="ProQuest LLC" country="789 East Eisenhower Parkway, Ann Arbor, MI, USA">
        <title>Comparative Genomics and Chromosome Evolution.</title>
        <authorList>
            <person name="Mudd A.B."/>
        </authorList>
    </citation>
    <scope>NUCLEOTIDE SEQUENCE</scope>
    <source>
        <strain evidence="2">HN-11 Male</strain>
        <tissue evidence="2">Kidney and liver</tissue>
    </source>
</reference>
<feature type="region of interest" description="Disordered" evidence="1">
    <location>
        <begin position="23"/>
        <end position="62"/>
    </location>
</feature>
<evidence type="ECO:0000313" key="2">
    <source>
        <dbReference type="EMBL" id="KAG9467501.1"/>
    </source>
</evidence>
<dbReference type="GO" id="GO:0071539">
    <property type="term" value="P:protein localization to centrosome"/>
    <property type="evidence" value="ECO:0007669"/>
    <property type="project" value="TreeGrafter"/>
</dbReference>
<evidence type="ECO:0000313" key="3">
    <source>
        <dbReference type="Proteomes" id="UP000770717"/>
    </source>
</evidence>
<feature type="compositionally biased region" description="Low complexity" evidence="1">
    <location>
        <begin position="34"/>
        <end position="43"/>
    </location>
</feature>
<dbReference type="Proteomes" id="UP000770717">
    <property type="component" value="Unassembled WGS sequence"/>
</dbReference>
<dbReference type="PANTHER" id="PTHR22367:SF2">
    <property type="entry name" value="COILED-COIL DOMAIN-CONTAINING PROTEIN 14"/>
    <property type="match status" value="1"/>
</dbReference>
<evidence type="ECO:0000256" key="1">
    <source>
        <dbReference type="SAM" id="MobiDB-lite"/>
    </source>
</evidence>
<dbReference type="EMBL" id="WNTK01001348">
    <property type="protein sequence ID" value="KAG9467501.1"/>
    <property type="molecule type" value="Genomic_DNA"/>
</dbReference>
<keyword evidence="3" id="KW-1185">Reference proteome</keyword>
<dbReference type="PANTHER" id="PTHR22367">
    <property type="entry name" value="COILED-COIL DOMAIN-CONTAINING PROTEIN 14"/>
    <property type="match status" value="1"/>
</dbReference>
<gene>
    <name evidence="2" type="ORF">GDO78_014852</name>
</gene>
<sequence length="75" mass="7864">MARAGGRAAKVFSSSGRLTFPARAASCKRRAAGRRPSSASADSGYSLCSTDSEDQVGPRRGVSLLSGRPRYIQCV</sequence>
<protein>
    <submittedName>
        <fullName evidence="2">Uncharacterized protein</fullName>
    </submittedName>
</protein>
<dbReference type="GO" id="GO:0034451">
    <property type="term" value="C:centriolar satellite"/>
    <property type="evidence" value="ECO:0007669"/>
    <property type="project" value="TreeGrafter"/>
</dbReference>
<name>A0A8J6EE88_ELECQ</name>
<comment type="caution">
    <text evidence="2">The sequence shown here is derived from an EMBL/GenBank/DDBJ whole genome shotgun (WGS) entry which is preliminary data.</text>
</comment>
<dbReference type="AlphaFoldDB" id="A0A8J6EE88"/>
<proteinExistence type="predicted"/>
<dbReference type="InterPro" id="IPR029343">
    <property type="entry name" value="CCDC14"/>
</dbReference>
<organism evidence="2 3">
    <name type="scientific">Eleutherodactylus coqui</name>
    <name type="common">Puerto Rican coqui</name>
    <dbReference type="NCBI Taxonomy" id="57060"/>
    <lineage>
        <taxon>Eukaryota</taxon>
        <taxon>Metazoa</taxon>
        <taxon>Chordata</taxon>
        <taxon>Craniata</taxon>
        <taxon>Vertebrata</taxon>
        <taxon>Euteleostomi</taxon>
        <taxon>Amphibia</taxon>
        <taxon>Batrachia</taxon>
        <taxon>Anura</taxon>
        <taxon>Neobatrachia</taxon>
        <taxon>Hyloidea</taxon>
        <taxon>Eleutherodactylidae</taxon>
        <taxon>Eleutherodactylinae</taxon>
        <taxon>Eleutherodactylus</taxon>
        <taxon>Eleutherodactylus</taxon>
    </lineage>
</organism>
<accession>A0A8J6EE88</accession>